<name>A0A226WTJ1_CABSO</name>
<evidence type="ECO:0000313" key="1">
    <source>
        <dbReference type="EMBL" id="OXC74491.1"/>
    </source>
</evidence>
<evidence type="ECO:0000313" key="2">
    <source>
        <dbReference type="Proteomes" id="UP000214720"/>
    </source>
</evidence>
<gene>
    <name evidence="1" type="ORF">BSU04_31760</name>
</gene>
<reference evidence="2" key="1">
    <citation type="submission" date="2017-01" db="EMBL/GenBank/DDBJ databases">
        <title>Genome Analysis of Deinococcus marmoris KOPRI26562.</title>
        <authorList>
            <person name="Kim J.H."/>
            <person name="Oh H.-M."/>
        </authorList>
    </citation>
    <scope>NUCLEOTIDE SEQUENCE [LARGE SCALE GENOMIC DNA]</scope>
    <source>
        <strain evidence="2">PAMC 26633</strain>
    </source>
</reference>
<dbReference type="EMBL" id="MTHB01000210">
    <property type="protein sequence ID" value="OXC74491.1"/>
    <property type="molecule type" value="Genomic_DNA"/>
</dbReference>
<dbReference type="Proteomes" id="UP000214720">
    <property type="component" value="Unassembled WGS sequence"/>
</dbReference>
<comment type="caution">
    <text evidence="1">The sequence shown here is derived from an EMBL/GenBank/DDBJ whole genome shotgun (WGS) entry which is preliminary data.</text>
</comment>
<sequence length="54" mass="5999">MLNAGHTIQIGLNHSIKVPLDAFQLFALTDDVCATLNPQRLRYKCTGVFRLNGI</sequence>
<protein>
    <submittedName>
        <fullName evidence="1">Uncharacterized protein</fullName>
    </submittedName>
</protein>
<dbReference type="AlphaFoldDB" id="A0A226WTJ1"/>
<organism evidence="1 2">
    <name type="scientific">Caballeronia sordidicola</name>
    <name type="common">Burkholderia sordidicola</name>
    <dbReference type="NCBI Taxonomy" id="196367"/>
    <lineage>
        <taxon>Bacteria</taxon>
        <taxon>Pseudomonadati</taxon>
        <taxon>Pseudomonadota</taxon>
        <taxon>Betaproteobacteria</taxon>
        <taxon>Burkholderiales</taxon>
        <taxon>Burkholderiaceae</taxon>
        <taxon>Caballeronia</taxon>
    </lineage>
</organism>
<proteinExistence type="predicted"/>
<accession>A0A226WTJ1</accession>